<protein>
    <submittedName>
        <fullName evidence="3">Diguanylate cyclase/phosphodiesterase (GGDEF &amp; EAL domains) with PAS/PAC sensor(S)</fullName>
    </submittedName>
</protein>
<evidence type="ECO:0000256" key="1">
    <source>
        <dbReference type="SAM" id="Phobius"/>
    </source>
</evidence>
<dbReference type="NCBIfam" id="TIGR00254">
    <property type="entry name" value="GGDEF"/>
    <property type="match status" value="1"/>
</dbReference>
<reference evidence="3" key="1">
    <citation type="submission" date="2018-06" db="EMBL/GenBank/DDBJ databases">
        <authorList>
            <person name="Zhirakovskaya E."/>
        </authorList>
    </citation>
    <scope>NUCLEOTIDE SEQUENCE</scope>
</reference>
<feature type="transmembrane region" description="Helical" evidence="1">
    <location>
        <begin position="58"/>
        <end position="77"/>
    </location>
</feature>
<dbReference type="PROSITE" id="PS50887">
    <property type="entry name" value="GGDEF"/>
    <property type="match status" value="1"/>
</dbReference>
<feature type="transmembrane region" description="Helical" evidence="1">
    <location>
        <begin position="28"/>
        <end position="51"/>
    </location>
</feature>
<dbReference type="PANTHER" id="PTHR46663">
    <property type="entry name" value="DIGUANYLATE CYCLASE DGCT-RELATED"/>
    <property type="match status" value="1"/>
</dbReference>
<dbReference type="InterPro" id="IPR043128">
    <property type="entry name" value="Rev_trsase/Diguanyl_cyclase"/>
</dbReference>
<proteinExistence type="predicted"/>
<dbReference type="SUPFAM" id="SSF55073">
    <property type="entry name" value="Nucleotide cyclase"/>
    <property type="match status" value="1"/>
</dbReference>
<dbReference type="PANTHER" id="PTHR46663:SF2">
    <property type="entry name" value="GGDEF DOMAIN-CONTAINING PROTEIN"/>
    <property type="match status" value="1"/>
</dbReference>
<organism evidence="3">
    <name type="scientific">hydrothermal vent metagenome</name>
    <dbReference type="NCBI Taxonomy" id="652676"/>
    <lineage>
        <taxon>unclassified sequences</taxon>
        <taxon>metagenomes</taxon>
        <taxon>ecological metagenomes</taxon>
    </lineage>
</organism>
<feature type="domain" description="GGDEF" evidence="2">
    <location>
        <begin position="129"/>
        <end position="261"/>
    </location>
</feature>
<dbReference type="InterPro" id="IPR000160">
    <property type="entry name" value="GGDEF_dom"/>
</dbReference>
<dbReference type="InterPro" id="IPR052163">
    <property type="entry name" value="DGC-Regulatory_Protein"/>
</dbReference>
<dbReference type="EMBL" id="UOFQ01000024">
    <property type="protein sequence ID" value="VAW85547.1"/>
    <property type="molecule type" value="Genomic_DNA"/>
</dbReference>
<accession>A0A3B0ZDM1</accession>
<keyword evidence="1" id="KW-1133">Transmembrane helix</keyword>
<dbReference type="FunFam" id="3.30.70.270:FF:000001">
    <property type="entry name" value="Diguanylate cyclase domain protein"/>
    <property type="match status" value="1"/>
</dbReference>
<sequence>MIIGSIVLLFSSLNPVKKICQYEDQKHLGWAGLQHLILFFIAGHIIFGYYLVTSEVAFIHTIIAMVFLGGGWFVSVVCRLNLGNIERFNKAVQIERHRALHDPLTALPNRILFHERIDHALSFAKREQKEIALMIIDLNEFKEVNDSLGHQAGDKLLLLASQRLKEVLRESDTLARFGGDEFAVILPQSSKRQADVLAKRLTMAIHHPFNIEDCTLTIGMSVGIAMYPSHGHNSEALIKHADQEMYRAKKDQKAFLATDNKADDTLHIDLVSAVSTAKKQGVQNEKRLLN</sequence>
<dbReference type="AlphaFoldDB" id="A0A3B0ZDM1"/>
<keyword evidence="1" id="KW-0812">Transmembrane</keyword>
<dbReference type="Pfam" id="PF00990">
    <property type="entry name" value="GGDEF"/>
    <property type="match status" value="1"/>
</dbReference>
<keyword evidence="1" id="KW-0472">Membrane</keyword>
<dbReference type="Gene3D" id="3.30.70.270">
    <property type="match status" value="1"/>
</dbReference>
<evidence type="ECO:0000313" key="3">
    <source>
        <dbReference type="EMBL" id="VAW85547.1"/>
    </source>
</evidence>
<name>A0A3B0ZDM1_9ZZZZ</name>
<dbReference type="InterPro" id="IPR029787">
    <property type="entry name" value="Nucleotide_cyclase"/>
</dbReference>
<gene>
    <name evidence="3" type="ORF">MNBD_GAMMA17-626</name>
</gene>
<dbReference type="SMART" id="SM00267">
    <property type="entry name" value="GGDEF"/>
    <property type="match status" value="1"/>
</dbReference>
<evidence type="ECO:0000259" key="2">
    <source>
        <dbReference type="PROSITE" id="PS50887"/>
    </source>
</evidence>
<dbReference type="CDD" id="cd01949">
    <property type="entry name" value="GGDEF"/>
    <property type="match status" value="1"/>
</dbReference>